<dbReference type="InterPro" id="IPR001539">
    <property type="entry name" value="Peptidase_U32"/>
</dbReference>
<dbReference type="Proteomes" id="UP000346198">
    <property type="component" value="Unassembled WGS sequence"/>
</dbReference>
<keyword evidence="2" id="KW-0378">Hydrolase</keyword>
<evidence type="ECO:0000256" key="2">
    <source>
        <dbReference type="ARBA" id="ARBA00022801"/>
    </source>
</evidence>
<proteinExistence type="inferred from homology"/>
<dbReference type="PANTHER" id="PTHR30217:SF6">
    <property type="entry name" value="TRNA HYDROXYLATION PROTEIN P"/>
    <property type="match status" value="1"/>
</dbReference>
<keyword evidence="5" id="KW-1185">Reference proteome</keyword>
<name>A0A6C2ULW4_9BACT</name>
<evidence type="ECO:0000256" key="3">
    <source>
        <dbReference type="ARBA" id="ARBA00038374"/>
    </source>
</evidence>
<dbReference type="AlphaFoldDB" id="A0A6C2ULW4"/>
<accession>A0A6C2ULW4</accession>
<evidence type="ECO:0000256" key="1">
    <source>
        <dbReference type="ARBA" id="ARBA00022670"/>
    </source>
</evidence>
<reference evidence="4 5" key="1">
    <citation type="submission" date="2019-04" db="EMBL/GenBank/DDBJ databases">
        <authorList>
            <person name="Van Vliet M D."/>
        </authorList>
    </citation>
    <scope>NUCLEOTIDE SEQUENCE [LARGE SCALE GENOMIC DNA]</scope>
    <source>
        <strain evidence="4 5">F21</strain>
    </source>
</reference>
<evidence type="ECO:0000313" key="5">
    <source>
        <dbReference type="Proteomes" id="UP000346198"/>
    </source>
</evidence>
<dbReference type="GO" id="GO:0006508">
    <property type="term" value="P:proteolysis"/>
    <property type="evidence" value="ECO:0007669"/>
    <property type="project" value="UniProtKB-KW"/>
</dbReference>
<dbReference type="PROSITE" id="PS01276">
    <property type="entry name" value="PEPTIDASE_U32"/>
    <property type="match status" value="1"/>
</dbReference>
<protein>
    <submittedName>
        <fullName evidence="4">Putative protease YdcP</fullName>
    </submittedName>
</protein>
<sequence length="418" mass="45567">MENLTNTFELMAPAGSYASLSAAIRAGADSVYFGVDKLNMRSRAASPFSLGDLRRIARICRWCGVKSYLALNVIVYDAELGIMREVCDAAKATHIDAIIASDISAIEYARSIGLDVHISVQANVSNIGAVKFYSRYADVIVLARELTLEQIAVISNAIREEGIRGPKGELVQIELFAHGALCVAISGKCNMSLGCYNQSANRGSCFQNCRRAYRLVDVETGDELEIQNQYVMSPKDLCTLPHLDKLAEAGVSVYKLEGRARTAQYVSTVTKAYRAGLDAVADGTFAPENFQPLEAGLASVFNRGFWDGGYYCGEKMGEWAAAGHSQATHKRIELGVVSNFFAKIGVVEFTLWQQELLPGCELLVEGPTTGAVQTVVENLRVDGQPADKAVKNDKVTFALPEKARRQDKVFLLQPVEQT</sequence>
<dbReference type="Pfam" id="PF01136">
    <property type="entry name" value="Peptidase_U32"/>
    <property type="match status" value="1"/>
</dbReference>
<dbReference type="RefSeq" id="WP_222846329.1">
    <property type="nucleotide sequence ID" value="NZ_CAAHFH010000002.1"/>
</dbReference>
<dbReference type="InterPro" id="IPR051454">
    <property type="entry name" value="RNA/ubiquinone_mod_enzymes"/>
</dbReference>
<keyword evidence="1 4" id="KW-0645">Protease</keyword>
<comment type="similarity">
    <text evidence="3">Belongs to the peptidase U32 family.</text>
</comment>
<organism evidence="4 5">
    <name type="scientific">Pontiella sulfatireligans</name>
    <dbReference type="NCBI Taxonomy" id="2750658"/>
    <lineage>
        <taxon>Bacteria</taxon>
        <taxon>Pseudomonadati</taxon>
        <taxon>Kiritimatiellota</taxon>
        <taxon>Kiritimatiellia</taxon>
        <taxon>Kiritimatiellales</taxon>
        <taxon>Pontiellaceae</taxon>
        <taxon>Pontiella</taxon>
    </lineage>
</organism>
<evidence type="ECO:0000313" key="4">
    <source>
        <dbReference type="EMBL" id="VGO20903.1"/>
    </source>
</evidence>
<dbReference type="EMBL" id="CAAHFH010000002">
    <property type="protein sequence ID" value="VGO20903.1"/>
    <property type="molecule type" value="Genomic_DNA"/>
</dbReference>
<gene>
    <name evidence="4" type="primary">ydcP_1</name>
    <name evidence="4" type="ORF">SCARR_02970</name>
</gene>
<dbReference type="PANTHER" id="PTHR30217">
    <property type="entry name" value="PEPTIDASE U32 FAMILY"/>
    <property type="match status" value="1"/>
</dbReference>
<dbReference type="GO" id="GO:0008233">
    <property type="term" value="F:peptidase activity"/>
    <property type="evidence" value="ECO:0007669"/>
    <property type="project" value="UniProtKB-KW"/>
</dbReference>